<organism evidence="2 3">
    <name type="scientific">Dendrothele bispora (strain CBS 962.96)</name>
    <dbReference type="NCBI Taxonomy" id="1314807"/>
    <lineage>
        <taxon>Eukaryota</taxon>
        <taxon>Fungi</taxon>
        <taxon>Dikarya</taxon>
        <taxon>Basidiomycota</taxon>
        <taxon>Agaricomycotina</taxon>
        <taxon>Agaricomycetes</taxon>
        <taxon>Agaricomycetidae</taxon>
        <taxon>Agaricales</taxon>
        <taxon>Agaricales incertae sedis</taxon>
        <taxon>Dendrothele</taxon>
    </lineage>
</organism>
<evidence type="ECO:0000313" key="3">
    <source>
        <dbReference type="Proteomes" id="UP000297245"/>
    </source>
</evidence>
<dbReference type="OrthoDB" id="3238775at2759"/>
<accession>A0A4S8M6U4</accession>
<dbReference type="EMBL" id="ML179144">
    <property type="protein sequence ID" value="THU98027.1"/>
    <property type="molecule type" value="Genomic_DNA"/>
</dbReference>
<feature type="region of interest" description="Disordered" evidence="1">
    <location>
        <begin position="370"/>
        <end position="401"/>
    </location>
</feature>
<feature type="compositionally biased region" description="Low complexity" evidence="1">
    <location>
        <begin position="390"/>
        <end position="401"/>
    </location>
</feature>
<feature type="compositionally biased region" description="Low complexity" evidence="1">
    <location>
        <begin position="15"/>
        <end position="28"/>
    </location>
</feature>
<dbReference type="Proteomes" id="UP000297245">
    <property type="component" value="Unassembled WGS sequence"/>
</dbReference>
<evidence type="ECO:0000313" key="2">
    <source>
        <dbReference type="EMBL" id="THU98027.1"/>
    </source>
</evidence>
<dbReference type="AlphaFoldDB" id="A0A4S8M6U4"/>
<reference evidence="2 3" key="1">
    <citation type="journal article" date="2019" name="Nat. Ecol. Evol.">
        <title>Megaphylogeny resolves global patterns of mushroom evolution.</title>
        <authorList>
            <person name="Varga T."/>
            <person name="Krizsan K."/>
            <person name="Foldi C."/>
            <person name="Dima B."/>
            <person name="Sanchez-Garcia M."/>
            <person name="Sanchez-Ramirez S."/>
            <person name="Szollosi G.J."/>
            <person name="Szarkandi J.G."/>
            <person name="Papp V."/>
            <person name="Albert L."/>
            <person name="Andreopoulos W."/>
            <person name="Angelini C."/>
            <person name="Antonin V."/>
            <person name="Barry K.W."/>
            <person name="Bougher N.L."/>
            <person name="Buchanan P."/>
            <person name="Buyck B."/>
            <person name="Bense V."/>
            <person name="Catcheside P."/>
            <person name="Chovatia M."/>
            <person name="Cooper J."/>
            <person name="Damon W."/>
            <person name="Desjardin D."/>
            <person name="Finy P."/>
            <person name="Geml J."/>
            <person name="Haridas S."/>
            <person name="Hughes K."/>
            <person name="Justo A."/>
            <person name="Karasinski D."/>
            <person name="Kautmanova I."/>
            <person name="Kiss B."/>
            <person name="Kocsube S."/>
            <person name="Kotiranta H."/>
            <person name="LaButti K.M."/>
            <person name="Lechner B.E."/>
            <person name="Liimatainen K."/>
            <person name="Lipzen A."/>
            <person name="Lukacs Z."/>
            <person name="Mihaltcheva S."/>
            <person name="Morgado L.N."/>
            <person name="Niskanen T."/>
            <person name="Noordeloos M.E."/>
            <person name="Ohm R.A."/>
            <person name="Ortiz-Santana B."/>
            <person name="Ovrebo C."/>
            <person name="Racz N."/>
            <person name="Riley R."/>
            <person name="Savchenko A."/>
            <person name="Shiryaev A."/>
            <person name="Soop K."/>
            <person name="Spirin V."/>
            <person name="Szebenyi C."/>
            <person name="Tomsovsky M."/>
            <person name="Tulloss R.E."/>
            <person name="Uehling J."/>
            <person name="Grigoriev I.V."/>
            <person name="Vagvolgyi C."/>
            <person name="Papp T."/>
            <person name="Martin F.M."/>
            <person name="Miettinen O."/>
            <person name="Hibbett D.S."/>
            <person name="Nagy L.G."/>
        </authorList>
    </citation>
    <scope>NUCLEOTIDE SEQUENCE [LARGE SCALE GENOMIC DNA]</scope>
    <source>
        <strain evidence="2 3">CBS 962.96</strain>
    </source>
</reference>
<name>A0A4S8M6U4_DENBC</name>
<gene>
    <name evidence="2" type="ORF">K435DRAFT_965142</name>
</gene>
<proteinExistence type="predicted"/>
<sequence>MESQDSRGTAPPPYSESTIESTEIIAITNNPEFASRRAPSIDSLPENPVEGWTPAPLEDPFVIEQPGPVLAIPVPPLPSPAPKKRGRPKKNPEPTASVGPVGPEPVPIPSEPVPPPIITFSTALSVVMPESVSRSRNGKTKTTKVPPKSFGPIEANIGVSWDEYADLIRKELQCADVRQLQVSSFYWHFEGKKNTLLGLQNQSHLEQLFKRLQARTKGEKFIVLVMDPPLKVIKRTDSLPWASPKASDASNTQPETLLVPTTGVDEDQLSDDDNVGPMAKKARLDDDLEEIVTKIARDYHGKCDQHSMISCFYHKPTKQHFDVGDRHRALQWAAKIRREKDKPVPAVDITRIPIGEGYFAAAHALKCTNPVPSDAKEPSSAPTASPPIPATSGPAPSTPVTPAGAVAASIPGFFGADTMSAVAQMTAAAQMGMLMNPMLAAGYGHFMSSHTPTVLQTPVRSRDGNFTMRSSSPPLPDDALSLDEFCVQNNFNDKVKSRLMALEFEPGDNLIGVTEKVWSEVGFTQLSWDRVVKANRQYRKSRQ</sequence>
<protein>
    <submittedName>
        <fullName evidence="2">Uncharacterized protein</fullName>
    </submittedName>
</protein>
<keyword evidence="3" id="KW-1185">Reference proteome</keyword>
<evidence type="ECO:0000256" key="1">
    <source>
        <dbReference type="SAM" id="MobiDB-lite"/>
    </source>
</evidence>
<feature type="region of interest" description="Disordered" evidence="1">
    <location>
        <begin position="1"/>
        <end position="110"/>
    </location>
</feature>